<feature type="chain" id="PRO_5005819475" description="Secreted protein" evidence="1">
    <location>
        <begin position="19"/>
        <end position="72"/>
    </location>
</feature>
<protein>
    <recommendedName>
        <fullName evidence="4">Secreted protein</fullName>
    </recommendedName>
</protein>
<reference evidence="2 3" key="1">
    <citation type="submission" date="2015-08" db="EMBL/GenBank/DDBJ databases">
        <title>Genome sequencing of Penicillium nordicum.</title>
        <authorList>
            <person name="Nguyen H.D."/>
            <person name="Seifert K.A."/>
        </authorList>
    </citation>
    <scope>NUCLEOTIDE SEQUENCE [LARGE SCALE GENOMIC DNA]</scope>
    <source>
        <strain evidence="2 3">DAOMC 185683</strain>
    </source>
</reference>
<keyword evidence="1" id="KW-0732">Signal</keyword>
<sequence length="72" mass="8175">MDASLFFSLSLSLLYIYPFPIPLGSDSLYIESNPVHLFPCSIIDKIEKHCIIRGIVIVCAISTFQKNRRLES</sequence>
<keyword evidence="3" id="KW-1185">Reference proteome</keyword>
<feature type="signal peptide" evidence="1">
    <location>
        <begin position="1"/>
        <end position="18"/>
    </location>
</feature>
<proteinExistence type="predicted"/>
<accession>A0A0M8NTX0</accession>
<dbReference type="EMBL" id="LHQQ01000208">
    <property type="protein sequence ID" value="KOS39326.1"/>
    <property type="molecule type" value="Genomic_DNA"/>
</dbReference>
<organism evidence="2 3">
    <name type="scientific">Penicillium nordicum</name>
    <dbReference type="NCBI Taxonomy" id="229535"/>
    <lineage>
        <taxon>Eukaryota</taxon>
        <taxon>Fungi</taxon>
        <taxon>Dikarya</taxon>
        <taxon>Ascomycota</taxon>
        <taxon>Pezizomycotina</taxon>
        <taxon>Eurotiomycetes</taxon>
        <taxon>Eurotiomycetidae</taxon>
        <taxon>Eurotiales</taxon>
        <taxon>Aspergillaceae</taxon>
        <taxon>Penicillium</taxon>
    </lineage>
</organism>
<evidence type="ECO:0008006" key="4">
    <source>
        <dbReference type="Google" id="ProtNLM"/>
    </source>
</evidence>
<evidence type="ECO:0000313" key="3">
    <source>
        <dbReference type="Proteomes" id="UP000037696"/>
    </source>
</evidence>
<comment type="caution">
    <text evidence="2">The sequence shown here is derived from an EMBL/GenBank/DDBJ whole genome shotgun (WGS) entry which is preliminary data.</text>
</comment>
<gene>
    <name evidence="2" type="ORF">ACN38_g9849</name>
</gene>
<name>A0A0M8NTX0_9EURO</name>
<evidence type="ECO:0000313" key="2">
    <source>
        <dbReference type="EMBL" id="KOS39326.1"/>
    </source>
</evidence>
<dbReference type="AlphaFoldDB" id="A0A0M8NTX0"/>
<dbReference type="Proteomes" id="UP000037696">
    <property type="component" value="Unassembled WGS sequence"/>
</dbReference>
<evidence type="ECO:0000256" key="1">
    <source>
        <dbReference type="SAM" id="SignalP"/>
    </source>
</evidence>